<gene>
    <name evidence="2" type="ORF">Z520_10494</name>
</gene>
<protein>
    <recommendedName>
        <fullName evidence="1">NAD-dependent epimerase/dehydratase domain-containing protein</fullName>
    </recommendedName>
</protein>
<proteinExistence type="predicted"/>
<dbReference type="InterPro" id="IPR036291">
    <property type="entry name" value="NAD(P)-bd_dom_sf"/>
</dbReference>
<dbReference type="GeneID" id="27716240"/>
<dbReference type="STRING" id="1442371.A0A0D2JTS1"/>
<organism evidence="2 3">
    <name type="scientific">Fonsecaea multimorphosa CBS 102226</name>
    <dbReference type="NCBI Taxonomy" id="1442371"/>
    <lineage>
        <taxon>Eukaryota</taxon>
        <taxon>Fungi</taxon>
        <taxon>Dikarya</taxon>
        <taxon>Ascomycota</taxon>
        <taxon>Pezizomycotina</taxon>
        <taxon>Eurotiomycetes</taxon>
        <taxon>Chaetothyriomycetidae</taxon>
        <taxon>Chaetothyriales</taxon>
        <taxon>Herpotrichiellaceae</taxon>
        <taxon>Fonsecaea</taxon>
    </lineage>
</organism>
<name>A0A0D2JTS1_9EURO</name>
<evidence type="ECO:0000313" key="2">
    <source>
        <dbReference type="EMBL" id="KIX93869.1"/>
    </source>
</evidence>
<dbReference type="OrthoDB" id="2735536at2759"/>
<evidence type="ECO:0000259" key="1">
    <source>
        <dbReference type="Pfam" id="PF01370"/>
    </source>
</evidence>
<dbReference type="GO" id="GO:0005737">
    <property type="term" value="C:cytoplasm"/>
    <property type="evidence" value="ECO:0007669"/>
    <property type="project" value="TreeGrafter"/>
</dbReference>
<accession>A0A0D2JTS1</accession>
<dbReference type="GO" id="GO:0004029">
    <property type="term" value="F:aldehyde dehydrogenase (NAD+) activity"/>
    <property type="evidence" value="ECO:0007669"/>
    <property type="project" value="TreeGrafter"/>
</dbReference>
<dbReference type="SUPFAM" id="SSF51735">
    <property type="entry name" value="NAD(P)-binding Rossmann-fold domains"/>
    <property type="match status" value="1"/>
</dbReference>
<dbReference type="Proteomes" id="UP000053411">
    <property type="component" value="Unassembled WGS sequence"/>
</dbReference>
<dbReference type="InterPro" id="IPR051783">
    <property type="entry name" value="NAD(P)-dependent_oxidoreduct"/>
</dbReference>
<evidence type="ECO:0000313" key="3">
    <source>
        <dbReference type="Proteomes" id="UP000053411"/>
    </source>
</evidence>
<sequence>MPRVLVFGATGYLGQAVTQAMVRSGLHTVYGLCRSAHKAQALAACEVTPVVCEDPANTPGPYLDAIRQFRINVVVDCTAAYGDSARFLADVKAVGQEQLDAFSAKEGGGGAGVGPPPRMGFVYISGAWVHGESDGAVSDLDPVGTASGPTQPLALVAWRPELERQVMAARDVLDVMIFRPAQMHGRASSGWSALWGPIARAVADGKSHVQIPVAPTSQSPVIHVDDVASAVCLGVGKISLLGGGPSVYPVFDLVSTTENIRDILAAFARAVSKAKGGRLDLDSSGLATTLSSRPWVRPFIVTAPGHENCLVGSQRGTASLRRWTFTRKRGKRVKCERNVQETIAWLG</sequence>
<dbReference type="InterPro" id="IPR001509">
    <property type="entry name" value="Epimerase_deHydtase"/>
</dbReference>
<dbReference type="EMBL" id="KN848091">
    <property type="protein sequence ID" value="KIX93869.1"/>
    <property type="molecule type" value="Genomic_DNA"/>
</dbReference>
<dbReference type="PANTHER" id="PTHR48079:SF3">
    <property type="entry name" value="NAD-DEPENDENT EPIMERASE_DEHYDRATASE DOMAIN-CONTAINING PROTEIN"/>
    <property type="match status" value="1"/>
</dbReference>
<dbReference type="Gene3D" id="3.40.50.720">
    <property type="entry name" value="NAD(P)-binding Rossmann-like Domain"/>
    <property type="match status" value="1"/>
</dbReference>
<dbReference type="PANTHER" id="PTHR48079">
    <property type="entry name" value="PROTEIN YEEZ"/>
    <property type="match status" value="1"/>
</dbReference>
<dbReference type="AlphaFoldDB" id="A0A0D2JTS1"/>
<reference evidence="2 3" key="1">
    <citation type="submission" date="2015-01" db="EMBL/GenBank/DDBJ databases">
        <title>The Genome Sequence of Fonsecaea multimorphosa CBS 102226.</title>
        <authorList>
            <consortium name="The Broad Institute Genomics Platform"/>
            <person name="Cuomo C."/>
            <person name="de Hoog S."/>
            <person name="Gorbushina A."/>
            <person name="Stielow B."/>
            <person name="Teixiera M."/>
            <person name="Abouelleil A."/>
            <person name="Chapman S.B."/>
            <person name="Priest M."/>
            <person name="Young S.K."/>
            <person name="Wortman J."/>
            <person name="Nusbaum C."/>
            <person name="Birren B."/>
        </authorList>
    </citation>
    <scope>NUCLEOTIDE SEQUENCE [LARGE SCALE GENOMIC DNA]</scope>
    <source>
        <strain evidence="2 3">CBS 102226</strain>
    </source>
</reference>
<keyword evidence="3" id="KW-1185">Reference proteome</keyword>
<dbReference type="Pfam" id="PF01370">
    <property type="entry name" value="Epimerase"/>
    <property type="match status" value="1"/>
</dbReference>
<dbReference type="RefSeq" id="XP_016627992.1">
    <property type="nucleotide sequence ID" value="XM_016780986.1"/>
</dbReference>
<dbReference type="VEuPathDB" id="FungiDB:Z520_10494"/>
<feature type="domain" description="NAD-dependent epimerase/dehydratase" evidence="1">
    <location>
        <begin position="4"/>
        <end position="233"/>
    </location>
</feature>